<dbReference type="AlphaFoldDB" id="A0A381RAW2"/>
<name>A0A381RAW2_9ZZZZ</name>
<feature type="non-terminal residue" evidence="1">
    <location>
        <position position="35"/>
    </location>
</feature>
<sequence length="35" mass="3907">VDETGLNEVFGRRMAQVHRLLRIGARYDVGPPGVQ</sequence>
<feature type="non-terminal residue" evidence="1">
    <location>
        <position position="1"/>
    </location>
</feature>
<accession>A0A381RAW2</accession>
<reference evidence="1" key="1">
    <citation type="submission" date="2018-05" db="EMBL/GenBank/DDBJ databases">
        <authorList>
            <person name="Lanie J.A."/>
            <person name="Ng W.-L."/>
            <person name="Kazmierczak K.M."/>
            <person name="Andrzejewski T.M."/>
            <person name="Davidsen T.M."/>
            <person name="Wayne K.J."/>
            <person name="Tettelin H."/>
            <person name="Glass J.I."/>
            <person name="Rusch D."/>
            <person name="Podicherti R."/>
            <person name="Tsui H.-C.T."/>
            <person name="Winkler M.E."/>
        </authorList>
    </citation>
    <scope>NUCLEOTIDE SEQUENCE</scope>
</reference>
<protein>
    <submittedName>
        <fullName evidence="1">Uncharacterized protein</fullName>
    </submittedName>
</protein>
<organism evidence="1">
    <name type="scientific">marine metagenome</name>
    <dbReference type="NCBI Taxonomy" id="408172"/>
    <lineage>
        <taxon>unclassified sequences</taxon>
        <taxon>metagenomes</taxon>
        <taxon>ecological metagenomes</taxon>
    </lineage>
</organism>
<gene>
    <name evidence="1" type="ORF">METZ01_LOCUS40942</name>
</gene>
<proteinExistence type="predicted"/>
<dbReference type="EMBL" id="UINC01001754">
    <property type="protein sequence ID" value="SUZ88088.1"/>
    <property type="molecule type" value="Genomic_DNA"/>
</dbReference>
<evidence type="ECO:0000313" key="1">
    <source>
        <dbReference type="EMBL" id="SUZ88088.1"/>
    </source>
</evidence>